<accession>A0A9P6H744</accession>
<organism evidence="2 3">
    <name type="scientific">Thelephora terrestris</name>
    <dbReference type="NCBI Taxonomy" id="56493"/>
    <lineage>
        <taxon>Eukaryota</taxon>
        <taxon>Fungi</taxon>
        <taxon>Dikarya</taxon>
        <taxon>Basidiomycota</taxon>
        <taxon>Agaricomycotina</taxon>
        <taxon>Agaricomycetes</taxon>
        <taxon>Thelephorales</taxon>
        <taxon>Thelephoraceae</taxon>
        <taxon>Thelephora</taxon>
    </lineage>
</organism>
<protein>
    <recommendedName>
        <fullName evidence="4">BTB domain-containing protein</fullName>
    </recommendedName>
</protein>
<sequence>MDSPPDFLLDALNDSITSGTFIDTKLYVFSRREASGRVSSPKPMYCNSRVLNTVPYFSALFSDRFSEGQARDINEGFPSDAVPHTEYYDYSSDSDLEDDLSCSEDEEKPREDGATKSPLIKDKPELPQCPEGPSSQAPPTSSEDLRQPLQDTNEGEVDHQPSSGLIRMGKVAVIRDMAALTFEAMIYFLYTGKITFAPFSSDSCYGIPAESKPGDWRIPRLPSPSAKSIYRLADKYDIPTLKEQAKAYIYESVTRCDIINEVFSSFSLSFPDILSMQVSQLINKIKAESAGGSESGTRRQLRYKITALSQSQLARATDALAMIWGGVTGLLDLSMPEPESTSCARSTQLSKRQGVVFPPPANWQSMKIALLKSIPTGTFVDTQFYAYNAIGDSLPFDLKPLFISSMVIEEWVPAIESLTVGIESGALPPMDGLTDDYEYWDEELTGVPHKVKPIPKYQIEASTTAESREVAVLGSGAWKTWTSLLSYAYTNKMTFAPLQTSTREGGDPVDNTNMQRQQHCSPRSMYSLTTVLGIEDIREDALKDIRSKLTALNVARELFTSFAAKLVSKKLLRSFLLTLGLLQPFSGHGFRDPVPLQKLHREECQTVDGTHPKNGVWGNTLPPYNLGFGLRQVA</sequence>
<evidence type="ECO:0000256" key="1">
    <source>
        <dbReference type="SAM" id="MobiDB-lite"/>
    </source>
</evidence>
<reference evidence="2" key="1">
    <citation type="journal article" date="2020" name="Nat. Commun.">
        <title>Large-scale genome sequencing of mycorrhizal fungi provides insights into the early evolution of symbiotic traits.</title>
        <authorList>
            <person name="Miyauchi S."/>
            <person name="Kiss E."/>
            <person name="Kuo A."/>
            <person name="Drula E."/>
            <person name="Kohler A."/>
            <person name="Sanchez-Garcia M."/>
            <person name="Morin E."/>
            <person name="Andreopoulos B."/>
            <person name="Barry K.W."/>
            <person name="Bonito G."/>
            <person name="Buee M."/>
            <person name="Carver A."/>
            <person name="Chen C."/>
            <person name="Cichocki N."/>
            <person name="Clum A."/>
            <person name="Culley D."/>
            <person name="Crous P.W."/>
            <person name="Fauchery L."/>
            <person name="Girlanda M."/>
            <person name="Hayes R.D."/>
            <person name="Keri Z."/>
            <person name="LaButti K."/>
            <person name="Lipzen A."/>
            <person name="Lombard V."/>
            <person name="Magnuson J."/>
            <person name="Maillard F."/>
            <person name="Murat C."/>
            <person name="Nolan M."/>
            <person name="Ohm R.A."/>
            <person name="Pangilinan J."/>
            <person name="Pereira M.F."/>
            <person name="Perotto S."/>
            <person name="Peter M."/>
            <person name="Pfister S."/>
            <person name="Riley R."/>
            <person name="Sitrit Y."/>
            <person name="Stielow J.B."/>
            <person name="Szollosi G."/>
            <person name="Zifcakova L."/>
            <person name="Stursova M."/>
            <person name="Spatafora J.W."/>
            <person name="Tedersoo L."/>
            <person name="Vaario L.M."/>
            <person name="Yamada A."/>
            <person name="Yan M."/>
            <person name="Wang P."/>
            <person name="Xu J."/>
            <person name="Bruns T."/>
            <person name="Baldrian P."/>
            <person name="Vilgalys R."/>
            <person name="Dunand C."/>
            <person name="Henrissat B."/>
            <person name="Grigoriev I.V."/>
            <person name="Hibbett D."/>
            <person name="Nagy L.G."/>
            <person name="Martin F.M."/>
        </authorList>
    </citation>
    <scope>NUCLEOTIDE SEQUENCE</scope>
    <source>
        <strain evidence="2">UH-Tt-Lm1</strain>
    </source>
</reference>
<evidence type="ECO:0008006" key="4">
    <source>
        <dbReference type="Google" id="ProtNLM"/>
    </source>
</evidence>
<feature type="compositionally biased region" description="Polar residues" evidence="1">
    <location>
        <begin position="510"/>
        <end position="520"/>
    </location>
</feature>
<dbReference type="Gene3D" id="3.30.710.10">
    <property type="entry name" value="Potassium Channel Kv1.1, Chain A"/>
    <property type="match status" value="1"/>
</dbReference>
<feature type="compositionally biased region" description="Basic and acidic residues" evidence="1">
    <location>
        <begin position="107"/>
        <end position="125"/>
    </location>
</feature>
<dbReference type="Proteomes" id="UP000736335">
    <property type="component" value="Unassembled WGS sequence"/>
</dbReference>
<dbReference type="PANTHER" id="PTHR24413">
    <property type="entry name" value="SPECKLE-TYPE POZ PROTEIN"/>
    <property type="match status" value="1"/>
</dbReference>
<reference evidence="2" key="2">
    <citation type="submission" date="2020-11" db="EMBL/GenBank/DDBJ databases">
        <authorList>
            <consortium name="DOE Joint Genome Institute"/>
            <person name="Kuo A."/>
            <person name="Miyauchi S."/>
            <person name="Kiss E."/>
            <person name="Drula E."/>
            <person name="Kohler A."/>
            <person name="Sanchez-Garcia M."/>
            <person name="Andreopoulos B."/>
            <person name="Barry K.W."/>
            <person name="Bonito G."/>
            <person name="Buee M."/>
            <person name="Carver A."/>
            <person name="Chen C."/>
            <person name="Cichocki N."/>
            <person name="Clum A."/>
            <person name="Culley D."/>
            <person name="Crous P.W."/>
            <person name="Fauchery L."/>
            <person name="Girlanda M."/>
            <person name="Hayes R."/>
            <person name="Keri Z."/>
            <person name="Labutti K."/>
            <person name="Lipzen A."/>
            <person name="Lombard V."/>
            <person name="Magnuson J."/>
            <person name="Maillard F."/>
            <person name="Morin E."/>
            <person name="Murat C."/>
            <person name="Nolan M."/>
            <person name="Ohm R."/>
            <person name="Pangilinan J."/>
            <person name="Pereira M."/>
            <person name="Perotto S."/>
            <person name="Peter M."/>
            <person name="Riley R."/>
            <person name="Sitrit Y."/>
            <person name="Stielow B."/>
            <person name="Szollosi G."/>
            <person name="Zifcakova L."/>
            <person name="Stursova M."/>
            <person name="Spatafora J.W."/>
            <person name="Tedersoo L."/>
            <person name="Vaario L.-M."/>
            <person name="Yamada A."/>
            <person name="Yan M."/>
            <person name="Wang P."/>
            <person name="Xu J."/>
            <person name="Bruns T."/>
            <person name="Baldrian P."/>
            <person name="Vilgalys R."/>
            <person name="Henrissat B."/>
            <person name="Grigoriev I.V."/>
            <person name="Hibbett D."/>
            <person name="Nagy L.G."/>
            <person name="Martin F.M."/>
        </authorList>
    </citation>
    <scope>NUCLEOTIDE SEQUENCE</scope>
    <source>
        <strain evidence="2">UH-Tt-Lm1</strain>
    </source>
</reference>
<proteinExistence type="predicted"/>
<feature type="region of interest" description="Disordered" evidence="1">
    <location>
        <begin position="501"/>
        <end position="520"/>
    </location>
</feature>
<dbReference type="OrthoDB" id="6359816at2759"/>
<dbReference type="AlphaFoldDB" id="A0A9P6H744"/>
<feature type="compositionally biased region" description="Polar residues" evidence="1">
    <location>
        <begin position="133"/>
        <end position="142"/>
    </location>
</feature>
<evidence type="ECO:0000313" key="2">
    <source>
        <dbReference type="EMBL" id="KAF9779860.1"/>
    </source>
</evidence>
<feature type="compositionally biased region" description="Acidic residues" evidence="1">
    <location>
        <begin position="92"/>
        <end position="106"/>
    </location>
</feature>
<dbReference type="SUPFAM" id="SSF54695">
    <property type="entry name" value="POZ domain"/>
    <property type="match status" value="1"/>
</dbReference>
<dbReference type="InterPro" id="IPR011333">
    <property type="entry name" value="SKP1/BTB/POZ_sf"/>
</dbReference>
<name>A0A9P6H744_9AGAM</name>
<evidence type="ECO:0000313" key="3">
    <source>
        <dbReference type="Proteomes" id="UP000736335"/>
    </source>
</evidence>
<comment type="caution">
    <text evidence="2">The sequence shown here is derived from an EMBL/GenBank/DDBJ whole genome shotgun (WGS) entry which is preliminary data.</text>
</comment>
<dbReference type="EMBL" id="WIUZ02000018">
    <property type="protein sequence ID" value="KAF9779860.1"/>
    <property type="molecule type" value="Genomic_DNA"/>
</dbReference>
<feature type="region of interest" description="Disordered" evidence="1">
    <location>
        <begin position="72"/>
        <end position="162"/>
    </location>
</feature>
<keyword evidence="3" id="KW-1185">Reference proteome</keyword>
<gene>
    <name evidence="2" type="ORF">BJ322DRAFT_1086930</name>
</gene>